<proteinExistence type="predicted"/>
<protein>
    <submittedName>
        <fullName evidence="1">DUF943 family protein</fullName>
    </submittedName>
</protein>
<dbReference type="EMBL" id="JAVDKS010000014">
    <property type="protein sequence ID" value="MDQ2259033.1"/>
    <property type="molecule type" value="Genomic_DNA"/>
</dbReference>
<comment type="caution">
    <text evidence="1">The sequence shown here is derived from an EMBL/GenBank/DDBJ whole genome shotgun (WGS) entry which is preliminary data.</text>
</comment>
<sequence length="158" mass="18601">MKKKISMLILYLFLSGAIYNLWTLRPVEILYVNSDGYGTINLVVDHLPWTDRDKIDWYLAHRESINTQYPLLPEVWHRYYITGIGDGFTNYESSPHEDLRCFPAISNEKYCVIKDHLLVVDEDVNEKTRFYVSDAEVEYQLTPEGHIEFVPHPESLME</sequence>
<organism evidence="1 2">
    <name type="scientific">Enterobacter soli</name>
    <dbReference type="NCBI Taxonomy" id="885040"/>
    <lineage>
        <taxon>Bacteria</taxon>
        <taxon>Pseudomonadati</taxon>
        <taxon>Pseudomonadota</taxon>
        <taxon>Gammaproteobacteria</taxon>
        <taxon>Enterobacterales</taxon>
        <taxon>Enterobacteriaceae</taxon>
        <taxon>Enterobacter</taxon>
    </lineage>
</organism>
<dbReference type="RefSeq" id="WP_306684734.1">
    <property type="nucleotide sequence ID" value="NZ_JAVDKR010000017.1"/>
</dbReference>
<keyword evidence="2" id="KW-1185">Reference proteome</keyword>
<dbReference type="AlphaFoldDB" id="A0AAW8HDZ4"/>
<evidence type="ECO:0000313" key="1">
    <source>
        <dbReference type="EMBL" id="MDQ2259033.1"/>
    </source>
</evidence>
<accession>A0AAW8HDZ4</accession>
<dbReference type="InterPro" id="IPR010351">
    <property type="entry name" value="DUF943"/>
</dbReference>
<dbReference type="Proteomes" id="UP001225042">
    <property type="component" value="Unassembled WGS sequence"/>
</dbReference>
<name>A0AAW8HDZ4_9ENTR</name>
<dbReference type="Pfam" id="PF06092">
    <property type="entry name" value="DUF943"/>
    <property type="match status" value="1"/>
</dbReference>
<evidence type="ECO:0000313" key="2">
    <source>
        <dbReference type="Proteomes" id="UP001225042"/>
    </source>
</evidence>
<reference evidence="1 2" key="1">
    <citation type="submission" date="2023-08" db="EMBL/GenBank/DDBJ databases">
        <authorList>
            <person name="Dale J."/>
        </authorList>
    </citation>
    <scope>NUCLEOTIDE SEQUENCE [LARGE SCALE GENOMIC DNA]</scope>
    <source>
        <strain evidence="1 2">2023EL-00788</strain>
    </source>
</reference>
<gene>
    <name evidence="1" type="ORF">RBJ67_23165</name>
</gene>